<dbReference type="Pfam" id="PF14014">
    <property type="entry name" value="DUF4230"/>
    <property type="match status" value="1"/>
</dbReference>
<accession>A0A1H2T6J2</accession>
<dbReference type="Proteomes" id="UP000182771">
    <property type="component" value="Unassembled WGS sequence"/>
</dbReference>
<dbReference type="GeneID" id="85016185"/>
<dbReference type="AlphaFoldDB" id="A0A1H2T6J2"/>
<keyword evidence="2" id="KW-1185">Reference proteome</keyword>
<name>A0A1H2T6J2_9FLAO</name>
<reference evidence="1 2" key="1">
    <citation type="submission" date="2016-10" db="EMBL/GenBank/DDBJ databases">
        <authorList>
            <person name="Varghese N."/>
            <person name="Submissions S."/>
        </authorList>
    </citation>
    <scope>NUCLEOTIDE SEQUENCE [LARGE SCALE GENOMIC DNA]</scope>
    <source>
        <strain evidence="1 2">DSM 11449</strain>
    </source>
</reference>
<protein>
    <recommendedName>
        <fullName evidence="3">DUF4230 domain-containing protein</fullName>
    </recommendedName>
</protein>
<dbReference type="InterPro" id="IPR025324">
    <property type="entry name" value="DUF4230"/>
</dbReference>
<dbReference type="RefSeq" id="WP_009642146.1">
    <property type="nucleotide sequence ID" value="NZ_CAJPRD010000008.1"/>
</dbReference>
<gene>
    <name evidence="1" type="ORF">SAMN05444420_10286</name>
</gene>
<dbReference type="OrthoDB" id="5700441at2"/>
<organism evidence="1 2">
    <name type="scientific">Capnocytophaga granulosa</name>
    <dbReference type="NCBI Taxonomy" id="45242"/>
    <lineage>
        <taxon>Bacteria</taxon>
        <taxon>Pseudomonadati</taxon>
        <taxon>Bacteroidota</taxon>
        <taxon>Flavobacteriia</taxon>
        <taxon>Flavobacteriales</taxon>
        <taxon>Flavobacteriaceae</taxon>
        <taxon>Capnocytophaga</taxon>
    </lineage>
</organism>
<evidence type="ECO:0000313" key="1">
    <source>
        <dbReference type="EMBL" id="SDW38864.1"/>
    </source>
</evidence>
<evidence type="ECO:0008006" key="3">
    <source>
        <dbReference type="Google" id="ProtNLM"/>
    </source>
</evidence>
<dbReference type="EMBL" id="FNND01000002">
    <property type="protein sequence ID" value="SDW38864.1"/>
    <property type="molecule type" value="Genomic_DNA"/>
</dbReference>
<comment type="caution">
    <text evidence="1">The sequence shown here is derived from an EMBL/GenBank/DDBJ whole genome shotgun (WGS) entry which is preliminary data.</text>
</comment>
<proteinExistence type="predicted"/>
<evidence type="ECO:0000313" key="2">
    <source>
        <dbReference type="Proteomes" id="UP000182771"/>
    </source>
</evidence>
<sequence length="205" mass="23807">MKKLLLGLVIGIIAVFVLQYFFKKEKDESVLTENSALIAQEIKNVGKLVVTEGYFSEVMTYQDAKKYFNNWVSFDKKALVVVNAEATIAYDLHQLRYEIDEANKVVRLLYIPEAELKIYPKVQYYNLEESSFNPFTAEDHNKIQKRVTDLITKKIDQSSFRSNAQNRLLTELSKLLILTHSMGWRLEYTDTPIETESDLLLPLKK</sequence>